<dbReference type="OrthoDB" id="10552380at2759"/>
<dbReference type="Proteomes" id="UP000754883">
    <property type="component" value="Unassembled WGS sequence"/>
</dbReference>
<feature type="transmembrane region" description="Helical" evidence="1">
    <location>
        <begin position="6"/>
        <end position="28"/>
    </location>
</feature>
<evidence type="ECO:0000313" key="3">
    <source>
        <dbReference type="Proteomes" id="UP000754883"/>
    </source>
</evidence>
<keyword evidence="3" id="KW-1185">Reference proteome</keyword>
<protein>
    <submittedName>
        <fullName evidence="2">Uncharacterized protein</fullName>
    </submittedName>
</protein>
<keyword evidence="1" id="KW-1133">Transmembrane helix</keyword>
<reference evidence="2" key="1">
    <citation type="submission" date="2021-10" db="EMBL/GenBank/DDBJ databases">
        <authorList>
            <person name="Piombo E."/>
        </authorList>
    </citation>
    <scope>NUCLEOTIDE SEQUENCE</scope>
</reference>
<keyword evidence="1" id="KW-0472">Membrane</keyword>
<name>A0A9N9XTV3_9HYPO</name>
<keyword evidence="1" id="KW-0812">Transmembrane</keyword>
<comment type="caution">
    <text evidence="2">The sequence shown here is derived from an EMBL/GenBank/DDBJ whole genome shotgun (WGS) entry which is preliminary data.</text>
</comment>
<dbReference type="AlphaFoldDB" id="A0A9N9XTV3"/>
<proteinExistence type="predicted"/>
<organism evidence="2 3">
    <name type="scientific">Clonostachys byssicola</name>
    <dbReference type="NCBI Taxonomy" id="160290"/>
    <lineage>
        <taxon>Eukaryota</taxon>
        <taxon>Fungi</taxon>
        <taxon>Dikarya</taxon>
        <taxon>Ascomycota</taxon>
        <taxon>Pezizomycotina</taxon>
        <taxon>Sordariomycetes</taxon>
        <taxon>Hypocreomycetidae</taxon>
        <taxon>Hypocreales</taxon>
        <taxon>Bionectriaceae</taxon>
        <taxon>Clonostachys</taxon>
    </lineage>
</organism>
<accession>A0A9N9XTV3</accession>
<feature type="transmembrane region" description="Helical" evidence="1">
    <location>
        <begin position="500"/>
        <end position="522"/>
    </location>
</feature>
<evidence type="ECO:0000313" key="2">
    <source>
        <dbReference type="EMBL" id="CAG9970988.1"/>
    </source>
</evidence>
<sequence length="525" mass="55653">MSNILQTYSGVGEAIVHSLISSFSLVVIHRSRWGRRSLRGGFIQVDGVQVIKCELPIAFFVRAPVDVEIVALDCELGIESHVRRLQGDRLLLNRRLLLFLLLLVKLNPVNVFQRHTRFEGRQLPEKLLLVALPVAAAPSTALLLLGTLLRLLTGFSQVQRHEPVALDVPREQLVEELAVHALLALLDVVDAAEEDPPALVPGHGRARAGGYGRVDRLLALLPPDGREGVRPGVGGWETHAEEEAVVVDLGLEDVLLPLAVAAFPALLLDVHGGLYARVAAVEDGALLVWEQSEGGPGIWFELSGGQDWADPDEVDRVEDPEIRQVLGLVGSVLEAAEENDVVLPVRHSVATPGGRALVLTLDLDLGPLSGCGLQSPEVGVVVEGALLGGGELAAEEIDVRGVGRGDAAPLITADVVDEQVVVELGERAVEVLAAKEQQVVGVVGRRHQSRGGSGLGRGIADSLGDLEELLLLAGVFLEDLVEIDILGVAALDLGGLGLGLFLALGGLLGCLLSLLVWTWVLAGDE</sequence>
<feature type="transmembrane region" description="Helical" evidence="1">
    <location>
        <begin position="127"/>
        <end position="152"/>
    </location>
</feature>
<evidence type="ECO:0000256" key="1">
    <source>
        <dbReference type="SAM" id="Phobius"/>
    </source>
</evidence>
<gene>
    <name evidence="2" type="ORF">CBYS24578_00000235</name>
</gene>
<dbReference type="EMBL" id="CABFNO020001240">
    <property type="protein sequence ID" value="CAG9970988.1"/>
    <property type="molecule type" value="Genomic_DNA"/>
</dbReference>